<name>A0ABV0JHW1_9CYAN</name>
<reference evidence="2 3" key="1">
    <citation type="submission" date="2022-04" db="EMBL/GenBank/DDBJ databases">
        <title>Positive selection, recombination, and allopatry shape intraspecific diversity of widespread and dominant cyanobacteria.</title>
        <authorList>
            <person name="Wei J."/>
            <person name="Shu W."/>
            <person name="Hu C."/>
        </authorList>
    </citation>
    <scope>NUCLEOTIDE SEQUENCE [LARGE SCALE GENOMIC DNA]</scope>
    <source>
        <strain evidence="2 3">GB2-A4</strain>
    </source>
</reference>
<protein>
    <recommendedName>
        <fullName evidence="4">Transposase</fullName>
    </recommendedName>
</protein>
<keyword evidence="3" id="KW-1185">Reference proteome</keyword>
<evidence type="ECO:0008006" key="4">
    <source>
        <dbReference type="Google" id="ProtNLM"/>
    </source>
</evidence>
<sequence length="126" mass="14199">MKCRLCGHLRTHKHSKAPNASQRYFCPQCKQTFNKRFDTLYYHRQVSAEQIRQVLQAHSKGSSLRGIGRTTGLAYNTVVSIVRAASHYAQLVHNAQVRSLRNAAIALISIEFFVINVFAVNLAVSL</sequence>
<dbReference type="EMBL" id="JAMPKM010000052">
    <property type="protein sequence ID" value="MEP0820928.1"/>
    <property type="molecule type" value="Genomic_DNA"/>
</dbReference>
<comment type="caution">
    <text evidence="2">The sequence shown here is derived from an EMBL/GenBank/DDBJ whole genome shotgun (WGS) entry which is preliminary data.</text>
</comment>
<proteinExistence type="predicted"/>
<evidence type="ECO:0000313" key="2">
    <source>
        <dbReference type="EMBL" id="MEP0820928.1"/>
    </source>
</evidence>
<accession>A0ABV0JHW1</accession>
<feature type="transmembrane region" description="Helical" evidence="1">
    <location>
        <begin position="103"/>
        <end position="124"/>
    </location>
</feature>
<dbReference type="Proteomes" id="UP001464891">
    <property type="component" value="Unassembled WGS sequence"/>
</dbReference>
<keyword evidence="1" id="KW-1133">Transmembrane helix</keyword>
<gene>
    <name evidence="2" type="ORF">NC998_27990</name>
</gene>
<organism evidence="2 3">
    <name type="scientific">Trichocoleus desertorum GB2-A4</name>
    <dbReference type="NCBI Taxonomy" id="2933944"/>
    <lineage>
        <taxon>Bacteria</taxon>
        <taxon>Bacillati</taxon>
        <taxon>Cyanobacteriota</taxon>
        <taxon>Cyanophyceae</taxon>
        <taxon>Leptolyngbyales</taxon>
        <taxon>Trichocoleusaceae</taxon>
        <taxon>Trichocoleus</taxon>
    </lineage>
</organism>
<keyword evidence="1" id="KW-0472">Membrane</keyword>
<keyword evidence="1" id="KW-0812">Transmembrane</keyword>
<dbReference type="RefSeq" id="WP_190437279.1">
    <property type="nucleotide sequence ID" value="NZ_JAMPKM010000052.1"/>
</dbReference>
<evidence type="ECO:0000313" key="3">
    <source>
        <dbReference type="Proteomes" id="UP001464891"/>
    </source>
</evidence>
<evidence type="ECO:0000256" key="1">
    <source>
        <dbReference type="SAM" id="Phobius"/>
    </source>
</evidence>